<dbReference type="InterPro" id="IPR036458">
    <property type="entry name" value="Na:dicarbo_symporter_sf"/>
</dbReference>
<keyword evidence="6 11" id="KW-0769">Symport</keyword>
<feature type="transmembrane region" description="Helical" evidence="11">
    <location>
        <begin position="90"/>
        <end position="112"/>
    </location>
</feature>
<dbReference type="GO" id="GO:0070778">
    <property type="term" value="P:L-aspartate transmembrane transport"/>
    <property type="evidence" value="ECO:0007669"/>
    <property type="project" value="TreeGrafter"/>
</dbReference>
<dbReference type="NCBIfam" id="NF002461">
    <property type="entry name" value="PRK01663.1"/>
    <property type="match status" value="1"/>
</dbReference>
<comment type="function">
    <text evidence="9">Responsible for the transport of dicarboxylates such as succinate, fumarate, and malate from the periplasm across the inner membrane. This transport system plays an important role in the energy supply of rhizobium-legume symbionts.</text>
</comment>
<evidence type="ECO:0000256" key="4">
    <source>
        <dbReference type="ARBA" id="ARBA00022475"/>
    </source>
</evidence>
<dbReference type="GO" id="GO:0015141">
    <property type="term" value="F:succinate transmembrane transporter activity"/>
    <property type="evidence" value="ECO:0007669"/>
    <property type="project" value="TreeGrafter"/>
</dbReference>
<feature type="transmembrane region" description="Helical" evidence="11">
    <location>
        <begin position="359"/>
        <end position="386"/>
    </location>
</feature>
<dbReference type="InterPro" id="IPR018107">
    <property type="entry name" value="Na-dicarboxylate_symporter_CS"/>
</dbReference>
<dbReference type="PROSITE" id="PS00714">
    <property type="entry name" value="NA_DICARBOXYL_SYMP_2"/>
    <property type="match status" value="1"/>
</dbReference>
<feature type="transmembrane region" description="Helical" evidence="11">
    <location>
        <begin position="320"/>
        <end position="339"/>
    </location>
</feature>
<protein>
    <recommendedName>
        <fullName evidence="10 11">C4-dicarboxylate transport protein</fullName>
    </recommendedName>
</protein>
<evidence type="ECO:0000256" key="7">
    <source>
        <dbReference type="ARBA" id="ARBA00022989"/>
    </source>
</evidence>
<feature type="transmembrane region" description="Helical" evidence="11">
    <location>
        <begin position="163"/>
        <end position="180"/>
    </location>
</feature>
<accession>A0A7Z0U8A2</accession>
<evidence type="ECO:0000256" key="10">
    <source>
        <dbReference type="ARBA" id="ARBA00070699"/>
    </source>
</evidence>
<keyword evidence="4 11" id="KW-1003">Cell membrane</keyword>
<dbReference type="EMBL" id="JACCPJ010000002">
    <property type="protein sequence ID" value="NZD61649.1"/>
    <property type="molecule type" value="Genomic_DNA"/>
</dbReference>
<reference evidence="14 15" key="1">
    <citation type="submission" date="2020-07" db="EMBL/GenBank/DDBJ databases">
        <authorList>
            <person name="Sun Q."/>
        </authorList>
    </citation>
    <scope>NUCLEOTIDE SEQUENCE [LARGE SCALE GENOMIC DNA]</scope>
    <source>
        <strain evidence="13 14">WYCCWR 11290</strain>
        <strain evidence="12 15">WYCCWR 11317</strain>
    </source>
</reference>
<keyword evidence="5 11" id="KW-0812">Transmembrane</keyword>
<evidence type="ECO:0000256" key="3">
    <source>
        <dbReference type="ARBA" id="ARBA00022448"/>
    </source>
</evidence>
<evidence type="ECO:0000256" key="1">
    <source>
        <dbReference type="ARBA" id="ARBA00004429"/>
    </source>
</evidence>
<dbReference type="GO" id="GO:0015366">
    <property type="term" value="F:malate:proton symporter activity"/>
    <property type="evidence" value="ECO:0007669"/>
    <property type="project" value="TreeGrafter"/>
</dbReference>
<dbReference type="AlphaFoldDB" id="A0A7Z0U8A2"/>
<evidence type="ECO:0000256" key="2">
    <source>
        <dbReference type="ARBA" id="ARBA00006148"/>
    </source>
</evidence>
<dbReference type="RefSeq" id="WP_180694503.1">
    <property type="nucleotide sequence ID" value="NZ_JACCPJ010000002.1"/>
</dbReference>
<proteinExistence type="inferred from homology"/>
<sequence>MIAAPLDAVADSKGKKPFYTHLYVQVLAAIAAGILLGHFYPELGTQLKPLGDAFIKLVKMIIAPVIFLTVATGIAGMSDLQKVGRVAGKAMLYFLTFSTLALIIGLIVANVVQPGAGMNIDPASLDPAAVATFAAKAHEQSIVGFLTNIIPTTIVGAFADGDILQVLFFSVLFGIALAMVGEKSEPVINFLNALTAPVFKLVAILMKAAPIGAFGAMAFTIGKYGVGSIANLAMLIGTFYVTSLLFVFIVLGAVARYNGFSIVALLRYIKEELLLVLGTSSSEAALPGLMNKMEKAGCKRSVVGLVIPTGYSFNLDGTNIYMTLAALFIAQATGIQLSWGDQILLLLVAMLSSKGAAGITGAGFITLAATLSVVPSVPVAGMALILGIDRFMSECRALTNLVGNAVATIVVARWENELDTAQLAAALGGQTGEDISAAGLQPAE</sequence>
<dbReference type="PANTHER" id="PTHR42865">
    <property type="entry name" value="PROTON/GLUTAMATE-ASPARTATE SYMPORTER"/>
    <property type="match status" value="1"/>
</dbReference>
<evidence type="ECO:0000256" key="8">
    <source>
        <dbReference type="ARBA" id="ARBA00023136"/>
    </source>
</evidence>
<evidence type="ECO:0000313" key="14">
    <source>
        <dbReference type="Proteomes" id="UP000532162"/>
    </source>
</evidence>
<keyword evidence="15" id="KW-1185">Reference proteome</keyword>
<dbReference type="Proteomes" id="UP000532162">
    <property type="component" value="Unassembled WGS sequence"/>
</dbReference>
<dbReference type="InterPro" id="IPR023954">
    <property type="entry name" value="C4_dicarb_transport"/>
</dbReference>
<evidence type="ECO:0000313" key="12">
    <source>
        <dbReference type="EMBL" id="MBA5801741.1"/>
    </source>
</evidence>
<feature type="transmembrane region" description="Helical" evidence="11">
    <location>
        <begin position="233"/>
        <end position="257"/>
    </location>
</feature>
<dbReference type="EMBL" id="JACGBJ010000004">
    <property type="protein sequence ID" value="MBA5801741.1"/>
    <property type="molecule type" value="Genomic_DNA"/>
</dbReference>
<dbReference type="GO" id="GO:0015138">
    <property type="term" value="F:fumarate transmembrane transporter activity"/>
    <property type="evidence" value="ECO:0007669"/>
    <property type="project" value="TreeGrafter"/>
</dbReference>
<dbReference type="InterPro" id="IPR001991">
    <property type="entry name" value="Na-dicarboxylate_symporter"/>
</dbReference>
<evidence type="ECO:0000313" key="13">
    <source>
        <dbReference type="EMBL" id="NZD61649.1"/>
    </source>
</evidence>
<comment type="function">
    <text evidence="11">Responsible for the transport of dicarboxylates such as succinate, fumarate, and malate across the membrane.</text>
</comment>
<comment type="caution">
    <text evidence="13">The sequence shown here is derived from an EMBL/GenBank/DDBJ whole genome shotgun (WGS) entry which is preliminary data.</text>
</comment>
<dbReference type="SUPFAM" id="SSF118215">
    <property type="entry name" value="Proton glutamate symport protein"/>
    <property type="match status" value="1"/>
</dbReference>
<evidence type="ECO:0000256" key="11">
    <source>
        <dbReference type="HAMAP-Rule" id="MF_01300"/>
    </source>
</evidence>
<feature type="transmembrane region" description="Helical" evidence="11">
    <location>
        <begin position="22"/>
        <end position="40"/>
    </location>
</feature>
<dbReference type="Gene3D" id="1.10.3860.10">
    <property type="entry name" value="Sodium:dicarboxylate symporter"/>
    <property type="match status" value="1"/>
</dbReference>
<feature type="transmembrane region" description="Helical" evidence="11">
    <location>
        <begin position="201"/>
        <end position="221"/>
    </location>
</feature>
<organism evidence="13 14">
    <name type="scientific">Rhizobium changzhiense</name>
    <dbReference type="NCBI Taxonomy" id="2692317"/>
    <lineage>
        <taxon>Bacteria</taxon>
        <taxon>Pseudomonadati</taxon>
        <taxon>Pseudomonadota</taxon>
        <taxon>Alphaproteobacteria</taxon>
        <taxon>Hyphomicrobiales</taxon>
        <taxon>Rhizobiaceae</taxon>
        <taxon>Rhizobium/Agrobacterium group</taxon>
        <taxon>Rhizobium</taxon>
    </lineage>
</organism>
<dbReference type="HAMAP" id="MF_01300">
    <property type="entry name" value="C4_dicarb_transport"/>
    <property type="match status" value="1"/>
</dbReference>
<evidence type="ECO:0000313" key="15">
    <source>
        <dbReference type="Proteomes" id="UP000539787"/>
    </source>
</evidence>
<keyword evidence="3 11" id="KW-0813">Transport</keyword>
<feature type="transmembrane region" description="Helical" evidence="11">
    <location>
        <begin position="60"/>
        <end position="78"/>
    </location>
</feature>
<dbReference type="Pfam" id="PF00375">
    <property type="entry name" value="SDF"/>
    <property type="match status" value="1"/>
</dbReference>
<comment type="similarity">
    <text evidence="2 11">Belongs to the dicarboxylate/amino acid:cation symporter (DAACS) (TC 2.A.23) family.</text>
</comment>
<keyword evidence="8 11" id="KW-0472">Membrane</keyword>
<dbReference type="PRINTS" id="PR00173">
    <property type="entry name" value="EDTRNSPORT"/>
</dbReference>
<name>A0A7Z0U8A2_9HYPH</name>
<dbReference type="PROSITE" id="PS00713">
    <property type="entry name" value="NA_DICARBOXYL_SYMP_1"/>
    <property type="match status" value="1"/>
</dbReference>
<gene>
    <name evidence="11" type="primary">dctA</name>
    <name evidence="13" type="ORF">HX900_11060</name>
    <name evidence="12" type="ORF">HX902_08825</name>
</gene>
<evidence type="ECO:0000256" key="6">
    <source>
        <dbReference type="ARBA" id="ARBA00022847"/>
    </source>
</evidence>
<dbReference type="FunFam" id="1.10.3860.10:FF:000001">
    <property type="entry name" value="C4-dicarboxylate transport protein"/>
    <property type="match status" value="1"/>
</dbReference>
<evidence type="ECO:0000256" key="9">
    <source>
        <dbReference type="ARBA" id="ARBA00057713"/>
    </source>
</evidence>
<keyword evidence="7 11" id="KW-1133">Transmembrane helix</keyword>
<dbReference type="PANTHER" id="PTHR42865:SF1">
    <property type="entry name" value="AEROBIC C4-DICARBOXYLATE TRANSPORT PROTEIN"/>
    <property type="match status" value="1"/>
</dbReference>
<dbReference type="GO" id="GO:0005886">
    <property type="term" value="C:plasma membrane"/>
    <property type="evidence" value="ECO:0007669"/>
    <property type="project" value="UniProtKB-SubCell"/>
</dbReference>
<comment type="subcellular location">
    <subcellularLocation>
        <location evidence="1">Cell inner membrane</location>
        <topology evidence="1">Multi-pass membrane protein</topology>
    </subcellularLocation>
    <subcellularLocation>
        <location evidence="11">Cell membrane</location>
        <topology evidence="11">Multi-pass membrane protein</topology>
    </subcellularLocation>
</comment>
<evidence type="ECO:0000256" key="5">
    <source>
        <dbReference type="ARBA" id="ARBA00022692"/>
    </source>
</evidence>
<dbReference type="Proteomes" id="UP000539787">
    <property type="component" value="Unassembled WGS sequence"/>
</dbReference>
<dbReference type="NCBIfam" id="NF009587">
    <property type="entry name" value="PRK13027.1"/>
    <property type="match status" value="1"/>
</dbReference>